<dbReference type="EMBL" id="JANPXH010001203">
    <property type="protein sequence ID" value="MCR6679386.1"/>
    <property type="molecule type" value="Genomic_DNA"/>
</dbReference>
<accession>A0AAW5MZA5</accession>
<name>A0AAW5MZA5_9ESCH</name>
<reference evidence="1" key="1">
    <citation type="submission" date="2022-07" db="EMBL/GenBank/DDBJ databases">
        <title>Diversity of ethanolamine utilization by human commensal Escherichia coli.</title>
        <authorList>
            <person name="Jubelin G."/>
        </authorList>
    </citation>
    <scope>NUCLEOTIDE SEQUENCE</scope>
    <source>
        <strain evidence="1">S1</strain>
    </source>
</reference>
<dbReference type="AlphaFoldDB" id="A0AAW5MZA5"/>
<sequence>GRGIYWGTNLMSLQRFLRGADFFFKMPAIFWRYGGEKCSKSTKKTNFSSRKNIAKTEETKILVFGNSL</sequence>
<protein>
    <submittedName>
        <fullName evidence="1">Uncharacterized protein</fullName>
    </submittedName>
</protein>
<gene>
    <name evidence="1" type="ORF">NVV43_28425</name>
</gene>
<dbReference type="Proteomes" id="UP001206878">
    <property type="component" value="Unassembled WGS sequence"/>
</dbReference>
<feature type="non-terminal residue" evidence="1">
    <location>
        <position position="1"/>
    </location>
</feature>
<proteinExistence type="predicted"/>
<evidence type="ECO:0000313" key="2">
    <source>
        <dbReference type="Proteomes" id="UP001206878"/>
    </source>
</evidence>
<evidence type="ECO:0000313" key="1">
    <source>
        <dbReference type="EMBL" id="MCR6679386.1"/>
    </source>
</evidence>
<comment type="caution">
    <text evidence="1">The sequence shown here is derived from an EMBL/GenBank/DDBJ whole genome shotgun (WGS) entry which is preliminary data.</text>
</comment>
<organism evidence="1 2">
    <name type="scientific">Escherichia marmotae</name>
    <dbReference type="NCBI Taxonomy" id="1499973"/>
    <lineage>
        <taxon>Bacteria</taxon>
        <taxon>Pseudomonadati</taxon>
        <taxon>Pseudomonadota</taxon>
        <taxon>Gammaproteobacteria</taxon>
        <taxon>Enterobacterales</taxon>
        <taxon>Enterobacteriaceae</taxon>
        <taxon>Escherichia</taxon>
    </lineage>
</organism>